<keyword evidence="1" id="KW-0479">Metal-binding</keyword>
<dbReference type="GO" id="GO:0046872">
    <property type="term" value="F:metal ion binding"/>
    <property type="evidence" value="ECO:0007669"/>
    <property type="project" value="UniProtKB-KW"/>
</dbReference>
<dbReference type="PANTHER" id="PTHR31116:SF43">
    <property type="entry name" value="DNA GLYCOSYLASE SUPERFAMILY PROTEIN"/>
    <property type="match status" value="1"/>
</dbReference>
<proteinExistence type="predicted"/>
<dbReference type="AlphaFoldDB" id="A0A816KQS4"/>
<accession>A0A816KQS4</accession>
<dbReference type="EMBL" id="HG994366">
    <property type="protein sequence ID" value="CAF1919103.1"/>
    <property type="molecule type" value="Genomic_DNA"/>
</dbReference>
<organism evidence="3">
    <name type="scientific">Brassica napus</name>
    <name type="common">Rape</name>
    <dbReference type="NCBI Taxonomy" id="3708"/>
    <lineage>
        <taxon>Eukaryota</taxon>
        <taxon>Viridiplantae</taxon>
        <taxon>Streptophyta</taxon>
        <taxon>Embryophyta</taxon>
        <taxon>Tracheophyta</taxon>
        <taxon>Spermatophyta</taxon>
        <taxon>Magnoliopsida</taxon>
        <taxon>eudicotyledons</taxon>
        <taxon>Gunneridae</taxon>
        <taxon>Pentapetalae</taxon>
        <taxon>rosids</taxon>
        <taxon>malvids</taxon>
        <taxon>Brassicales</taxon>
        <taxon>Brassicaceae</taxon>
        <taxon>Brassiceae</taxon>
        <taxon>Brassica</taxon>
    </lineage>
</organism>
<dbReference type="Gene3D" id="1.10.340.30">
    <property type="entry name" value="Hypothetical protein, domain 2"/>
    <property type="match status" value="1"/>
</dbReference>
<evidence type="ECO:0000256" key="1">
    <source>
        <dbReference type="PIRSR" id="PIRSR605019-1"/>
    </source>
</evidence>
<dbReference type="GO" id="GO:0006284">
    <property type="term" value="P:base-excision repair"/>
    <property type="evidence" value="ECO:0007669"/>
    <property type="project" value="InterPro"/>
</dbReference>
<feature type="binding site" evidence="1">
    <location>
        <position position="952"/>
    </location>
    <ligand>
        <name>Zn(2+)</name>
        <dbReference type="ChEBI" id="CHEBI:29105"/>
    </ligand>
</feature>
<dbReference type="InterPro" id="IPR011257">
    <property type="entry name" value="DNA_glycosylase"/>
</dbReference>
<dbReference type="InterPro" id="IPR005019">
    <property type="entry name" value="Adenine_glyco"/>
</dbReference>
<reference evidence="3" key="1">
    <citation type="submission" date="2021-01" db="EMBL/GenBank/DDBJ databases">
        <authorList>
            <consortium name="Genoscope - CEA"/>
            <person name="William W."/>
        </authorList>
    </citation>
    <scope>NUCLEOTIDE SEQUENCE</scope>
</reference>
<feature type="binding site" evidence="1">
    <location>
        <position position="792"/>
    </location>
    <ligand>
        <name>Zn(2+)</name>
        <dbReference type="ChEBI" id="CHEBI:29105"/>
    </ligand>
</feature>
<dbReference type="Proteomes" id="UP001295469">
    <property type="component" value="Chromosome C02"/>
</dbReference>
<dbReference type="PANTHER" id="PTHR31116">
    <property type="entry name" value="OS04G0501200 PROTEIN"/>
    <property type="match status" value="1"/>
</dbReference>
<sequence>MASLEMVSTKMFECVPSDRSKKEKDLKVLVRDQSDSFHVVPGDDSGNKQDGNEVLECSSRTSVSDTEEAQQNISSPETNSNPFYNLVETGNSSRNEIIVGASSLVQIWEARSRPSSPTRNHFFIDSLFFESLNEEARNNSEEVDWCLQSNISDSCEKERESRCSPPLVRIRGRQAFEDFLMVILRERKKYLKWIAGLTAVSKFSPRGCERLQYMLRIRSFERCIAIQERHLFKSAKRSSRGSGVMNNLRYKKNTGQPKIANEAVLSEDTSNKNGLKKHEIERKSTEEGEGSGETTEKGIVMGSVETNNTLSITEKVNLWDSKERSNMRITMGKAKKEGKAARSGIDVEVTEVINIETDGYRVNPQDVTSMISLEKRKEEENASSVSRESHTDEMFSKDVEETSKDKKQEASETLCPILESPRFLNGWVENDMEGEDEYKDYSGDSVNYDWVSHISRPRSYWDDLRKERELEIIKRHSKNDDIFQKLIKEYTVFSFLTSDFRKEIEKILISRPQKGLEVKGNHVDGEASEECSAEYQEKLKEKETESVDLESVIVCDGFSQDSAKSTMKTWIFEDHEPYLKDHENTSSETQMICGLMEEVKKMQREMVELKGFVKSCVYFQKFKSASEAISQINGRPVLQPKSNQVPTVDRRNSLKKSPPKSLIHPIASKIASPRPKSLKSPPLSPNSKPIRKLACYEKPKPAAKPVKLSERTDGGCRQVKSTVTVQKQPGSIAAARREEAAMKQEERKKKISHYGRVKSVQSNEKNLNVEREKKKRCSFITTSSDPIYVAYHDEEWGVPVHDDNLLFELLVLTGAQVGSDWTSVLKRRNTFREAFSGFEPELVAEFNEKKIQSIVNDYGIGLSQVLAIVDNSKQILKVKRDFGSFNIYIWGFMKHKPVTTKYTSCQKIPVKTSKSETISKDMVRRGFRFVGPTVIHSLMQAAGLTNDHLITCPRHLECMVKAAL</sequence>
<dbReference type="Pfam" id="PF03352">
    <property type="entry name" value="Adenine_glyco"/>
    <property type="match status" value="1"/>
</dbReference>
<dbReference type="GO" id="GO:0008725">
    <property type="term" value="F:DNA-3-methyladenine glycosylase activity"/>
    <property type="evidence" value="ECO:0007669"/>
    <property type="project" value="InterPro"/>
</dbReference>
<feature type="region of interest" description="Disordered" evidence="2">
    <location>
        <begin position="372"/>
        <end position="411"/>
    </location>
</feature>
<feature type="compositionally biased region" description="Basic and acidic residues" evidence="2">
    <location>
        <begin position="276"/>
        <end position="286"/>
    </location>
</feature>
<feature type="binding site" evidence="1">
    <location>
        <position position="948"/>
    </location>
    <ligand>
        <name>Zn(2+)</name>
        <dbReference type="ChEBI" id="CHEBI:29105"/>
    </ligand>
</feature>
<feature type="binding site" evidence="1">
    <location>
        <position position="777"/>
    </location>
    <ligand>
        <name>Zn(2+)</name>
        <dbReference type="ChEBI" id="CHEBI:29105"/>
    </ligand>
</feature>
<feature type="region of interest" description="Disordered" evidence="2">
    <location>
        <begin position="268"/>
        <end position="296"/>
    </location>
</feature>
<evidence type="ECO:0000313" key="3">
    <source>
        <dbReference type="EMBL" id="CAF1919103.1"/>
    </source>
</evidence>
<gene>
    <name evidence="3" type="ORF">DARMORV10_C02P45260.1</name>
</gene>
<keyword evidence="1" id="KW-0862">Zinc</keyword>
<name>A0A816KQS4_BRANA</name>
<evidence type="ECO:0000256" key="2">
    <source>
        <dbReference type="SAM" id="MobiDB-lite"/>
    </source>
</evidence>
<feature type="region of interest" description="Disordered" evidence="2">
    <location>
        <begin position="637"/>
        <end position="690"/>
    </location>
</feature>
<feature type="compositionally biased region" description="Low complexity" evidence="2">
    <location>
        <begin position="672"/>
        <end position="688"/>
    </location>
</feature>
<protein>
    <submittedName>
        <fullName evidence="3">(rape) hypothetical protein</fullName>
    </submittedName>
</protein>
<dbReference type="SUPFAM" id="SSF48150">
    <property type="entry name" value="DNA-glycosylase"/>
    <property type="match status" value="1"/>
</dbReference>
<feature type="compositionally biased region" description="Basic and acidic residues" evidence="2">
    <location>
        <begin position="387"/>
        <end position="410"/>
    </location>
</feature>
<feature type="region of interest" description="Disordered" evidence="2">
    <location>
        <begin position="59"/>
        <end position="86"/>
    </location>
</feature>